<reference evidence="7 8" key="1">
    <citation type="submission" date="2020-04" db="EMBL/GenBank/DDBJ databases">
        <title>Description of novel Gluconacetobacter.</title>
        <authorList>
            <person name="Sombolestani A."/>
        </authorList>
    </citation>
    <scope>NUCLEOTIDE SEQUENCE [LARGE SCALE GENOMIC DNA]</scope>
    <source>
        <strain evidence="7 8">LMG 27802</strain>
    </source>
</reference>
<dbReference type="EC" id="3.2.2.21" evidence="3"/>
<proteinExistence type="inferred from homology"/>
<evidence type="ECO:0000256" key="4">
    <source>
        <dbReference type="ARBA" id="ARBA00022763"/>
    </source>
</evidence>
<dbReference type="CDD" id="cd00056">
    <property type="entry name" value="ENDO3c"/>
    <property type="match status" value="1"/>
</dbReference>
<gene>
    <name evidence="7" type="ORF">HLH28_15230</name>
</gene>
<sequence>MSIADLLPDIDSAIRAHLSAADPDLAALVARTGPCHLRVDTVQEPYEALVNAIAHQQLHGRAAVAILGRFVALAGGVFPAPDALLAMSVDDLRGCGFSGSKILAMQGVAQARLAGIVPSRQEAMFLSDDELIARLTSLRGIGRWTVEMLLIFALGRPDVMPVDDFGVRDGWRVLKGLDVAPRPKVLADIARAWSPYRSAAAWYLWRASDEAKPAARANPMTGA</sequence>
<accession>A0A7W4K9Q5</accession>
<comment type="catalytic activity">
    <reaction evidence="1">
        <text>Hydrolysis of alkylated DNA, releasing 3-methyladenine, 3-methylguanine, 7-methylguanine and 7-methyladenine.</text>
        <dbReference type="EC" id="3.2.2.21"/>
    </reaction>
</comment>
<dbReference type="AlphaFoldDB" id="A0A7W4K9Q5"/>
<dbReference type="GO" id="GO:0032993">
    <property type="term" value="C:protein-DNA complex"/>
    <property type="evidence" value="ECO:0007669"/>
    <property type="project" value="TreeGrafter"/>
</dbReference>
<dbReference type="GO" id="GO:0032131">
    <property type="term" value="F:alkylated DNA binding"/>
    <property type="evidence" value="ECO:0007669"/>
    <property type="project" value="TreeGrafter"/>
</dbReference>
<evidence type="ECO:0000259" key="6">
    <source>
        <dbReference type="SMART" id="SM00478"/>
    </source>
</evidence>
<dbReference type="Gene3D" id="1.10.1670.40">
    <property type="match status" value="1"/>
</dbReference>
<dbReference type="InterPro" id="IPR051912">
    <property type="entry name" value="Alkylbase_DNA_Glycosylase/TA"/>
</dbReference>
<organism evidence="7 8">
    <name type="scientific">Gluconacetobacter tumulisoli</name>
    <dbReference type="NCBI Taxonomy" id="1286189"/>
    <lineage>
        <taxon>Bacteria</taxon>
        <taxon>Pseudomonadati</taxon>
        <taxon>Pseudomonadota</taxon>
        <taxon>Alphaproteobacteria</taxon>
        <taxon>Acetobacterales</taxon>
        <taxon>Acetobacteraceae</taxon>
        <taxon>Gluconacetobacter</taxon>
    </lineage>
</organism>
<dbReference type="Proteomes" id="UP000578030">
    <property type="component" value="Unassembled WGS sequence"/>
</dbReference>
<dbReference type="RefSeq" id="WP_182960727.1">
    <property type="nucleotide sequence ID" value="NZ_JABEQM010000015.1"/>
</dbReference>
<name>A0A7W4K9Q5_9PROT</name>
<dbReference type="SMART" id="SM00478">
    <property type="entry name" value="ENDO3c"/>
    <property type="match status" value="1"/>
</dbReference>
<dbReference type="Pfam" id="PF00730">
    <property type="entry name" value="HhH-GPD"/>
    <property type="match status" value="1"/>
</dbReference>
<keyword evidence="4" id="KW-0227">DNA damage</keyword>
<dbReference type="GO" id="GO:0043916">
    <property type="term" value="F:DNA-7-methylguanine glycosylase activity"/>
    <property type="evidence" value="ECO:0007669"/>
    <property type="project" value="TreeGrafter"/>
</dbReference>
<keyword evidence="5" id="KW-0234">DNA repair</keyword>
<comment type="similarity">
    <text evidence="2">Belongs to the alkylbase DNA glycosidase AlkA family.</text>
</comment>
<evidence type="ECO:0000256" key="3">
    <source>
        <dbReference type="ARBA" id="ARBA00012000"/>
    </source>
</evidence>
<dbReference type="FunFam" id="1.10.340.30:FF:000004">
    <property type="entry name" value="DNA-3-methyladenine glycosylase II"/>
    <property type="match status" value="1"/>
</dbReference>
<dbReference type="InterPro" id="IPR011257">
    <property type="entry name" value="DNA_glycosylase"/>
</dbReference>
<feature type="domain" description="HhH-GPD" evidence="6">
    <location>
        <begin position="54"/>
        <end position="209"/>
    </location>
</feature>
<dbReference type="GO" id="GO:0006307">
    <property type="term" value="P:DNA alkylation repair"/>
    <property type="evidence" value="ECO:0007669"/>
    <property type="project" value="TreeGrafter"/>
</dbReference>
<dbReference type="GO" id="GO:0008725">
    <property type="term" value="F:DNA-3-methyladenine glycosylase activity"/>
    <property type="evidence" value="ECO:0007669"/>
    <property type="project" value="TreeGrafter"/>
</dbReference>
<comment type="caution">
    <text evidence="7">The sequence shown here is derived from an EMBL/GenBank/DDBJ whole genome shotgun (WGS) entry which is preliminary data.</text>
</comment>
<evidence type="ECO:0000313" key="7">
    <source>
        <dbReference type="EMBL" id="MBB2202905.1"/>
    </source>
</evidence>
<dbReference type="InterPro" id="IPR003265">
    <property type="entry name" value="HhH-GPD_domain"/>
</dbReference>
<keyword evidence="8" id="KW-1185">Reference proteome</keyword>
<dbReference type="PROSITE" id="PS00516">
    <property type="entry name" value="ALKYLBASE_DNA_GLYCOS"/>
    <property type="match status" value="1"/>
</dbReference>
<dbReference type="GO" id="GO:0006285">
    <property type="term" value="P:base-excision repair, AP site formation"/>
    <property type="evidence" value="ECO:0007669"/>
    <property type="project" value="TreeGrafter"/>
</dbReference>
<evidence type="ECO:0000256" key="2">
    <source>
        <dbReference type="ARBA" id="ARBA00010817"/>
    </source>
</evidence>
<evidence type="ECO:0000313" key="8">
    <source>
        <dbReference type="Proteomes" id="UP000578030"/>
    </source>
</evidence>
<dbReference type="SUPFAM" id="SSF48150">
    <property type="entry name" value="DNA-glycosylase"/>
    <property type="match status" value="1"/>
</dbReference>
<protein>
    <recommendedName>
        <fullName evidence="3">DNA-3-methyladenine glycosylase II</fullName>
        <ecNumber evidence="3">3.2.2.21</ecNumber>
    </recommendedName>
</protein>
<evidence type="ECO:0000256" key="1">
    <source>
        <dbReference type="ARBA" id="ARBA00000086"/>
    </source>
</evidence>
<dbReference type="EMBL" id="JABEQM010000015">
    <property type="protein sequence ID" value="MBB2202905.1"/>
    <property type="molecule type" value="Genomic_DNA"/>
</dbReference>
<dbReference type="PANTHER" id="PTHR43003:SF5">
    <property type="entry name" value="DNA-3-METHYLADENINE GLYCOSYLASE"/>
    <property type="match status" value="1"/>
</dbReference>
<dbReference type="PANTHER" id="PTHR43003">
    <property type="entry name" value="DNA-3-METHYLADENINE GLYCOSYLASE"/>
    <property type="match status" value="1"/>
</dbReference>
<evidence type="ECO:0000256" key="5">
    <source>
        <dbReference type="ARBA" id="ARBA00023204"/>
    </source>
</evidence>
<dbReference type="InterPro" id="IPR000035">
    <property type="entry name" value="Alkylbase_DNA_glycsylse_CS"/>
</dbReference>
<dbReference type="Gene3D" id="1.10.340.30">
    <property type="entry name" value="Hypothetical protein, domain 2"/>
    <property type="match status" value="1"/>
</dbReference>